<dbReference type="STRING" id="4540.A0A3L6RCW6"/>
<protein>
    <submittedName>
        <fullName evidence="5">Nudix hydrolase 9 isoform X2</fullName>
    </submittedName>
</protein>
<dbReference type="PANTHER" id="PTHR31835:SF1">
    <property type="entry name" value="URIDINE DIPHOSPHATE GLUCOSE PYROPHOSPHATASE NUDT22"/>
    <property type="match status" value="1"/>
</dbReference>
<comment type="cofactor">
    <cofactor evidence="1">
        <name>Mg(2+)</name>
        <dbReference type="ChEBI" id="CHEBI:18420"/>
    </cofactor>
</comment>
<evidence type="ECO:0000256" key="1">
    <source>
        <dbReference type="ARBA" id="ARBA00001946"/>
    </source>
</evidence>
<dbReference type="PANTHER" id="PTHR31835">
    <property type="entry name" value="URIDINE DIPHOSPHATE GLUCOSE PYROPHOSPHATASE"/>
    <property type="match status" value="1"/>
</dbReference>
<keyword evidence="3 5" id="KW-0378">Hydrolase</keyword>
<dbReference type="OrthoDB" id="242473at2759"/>
<evidence type="ECO:0000313" key="6">
    <source>
        <dbReference type="Proteomes" id="UP000275267"/>
    </source>
</evidence>
<reference evidence="6" key="1">
    <citation type="journal article" date="2019" name="Nat. Commun.">
        <title>The genome of broomcorn millet.</title>
        <authorList>
            <person name="Zou C."/>
            <person name="Miki D."/>
            <person name="Li D."/>
            <person name="Tang Q."/>
            <person name="Xiao L."/>
            <person name="Rajput S."/>
            <person name="Deng P."/>
            <person name="Jia W."/>
            <person name="Huang R."/>
            <person name="Zhang M."/>
            <person name="Sun Y."/>
            <person name="Hu J."/>
            <person name="Fu X."/>
            <person name="Schnable P.S."/>
            <person name="Li F."/>
            <person name="Zhang H."/>
            <person name="Feng B."/>
            <person name="Zhu X."/>
            <person name="Liu R."/>
            <person name="Schnable J.C."/>
            <person name="Zhu J.-K."/>
            <person name="Zhang H."/>
        </authorList>
    </citation>
    <scope>NUCLEOTIDE SEQUENCE [LARGE SCALE GENOMIC DNA]</scope>
</reference>
<keyword evidence="6" id="KW-1185">Reference proteome</keyword>
<gene>
    <name evidence="5" type="ORF">C2845_PM06G08770</name>
</gene>
<dbReference type="Proteomes" id="UP000275267">
    <property type="component" value="Unassembled WGS sequence"/>
</dbReference>
<keyword evidence="4" id="KW-0460">Magnesium</keyword>
<dbReference type="AlphaFoldDB" id="A0A3L6RCW6"/>
<name>A0A3L6RCW6_PANMI</name>
<organism evidence="5 6">
    <name type="scientific">Panicum miliaceum</name>
    <name type="common">Proso millet</name>
    <name type="synonym">Broomcorn millet</name>
    <dbReference type="NCBI Taxonomy" id="4540"/>
    <lineage>
        <taxon>Eukaryota</taxon>
        <taxon>Viridiplantae</taxon>
        <taxon>Streptophyta</taxon>
        <taxon>Embryophyta</taxon>
        <taxon>Tracheophyta</taxon>
        <taxon>Spermatophyta</taxon>
        <taxon>Magnoliopsida</taxon>
        <taxon>Liliopsida</taxon>
        <taxon>Poales</taxon>
        <taxon>Poaceae</taxon>
        <taxon>PACMAD clade</taxon>
        <taxon>Panicoideae</taxon>
        <taxon>Panicodae</taxon>
        <taxon>Paniceae</taxon>
        <taxon>Panicinae</taxon>
        <taxon>Panicum</taxon>
        <taxon>Panicum sect. Panicum</taxon>
    </lineage>
</organism>
<sequence>MAATASAADPGTAFKLLLSCPAGLPRSRVSVKFGQSFDRIPHPDAALEESRSEIWNQRLQRNPSLYNGTKFRYGGHAVHYKDDSKKEFRRSSVSHFIWVSQTTGHLWEQISIHCGRIFWSHLKMILYVANTCQIHWAMVQLLKHLIK</sequence>
<accession>A0A3L6RCW6</accession>
<dbReference type="GO" id="GO:0052751">
    <property type="term" value="F:GDP-mannose hydrolase activity"/>
    <property type="evidence" value="ECO:0007669"/>
    <property type="project" value="TreeGrafter"/>
</dbReference>
<dbReference type="GO" id="GO:0046872">
    <property type="term" value="F:metal ion binding"/>
    <property type="evidence" value="ECO:0007669"/>
    <property type="project" value="UniProtKB-KW"/>
</dbReference>
<evidence type="ECO:0000313" key="5">
    <source>
        <dbReference type="EMBL" id="RLN00102.1"/>
    </source>
</evidence>
<dbReference type="EMBL" id="PQIB02000009">
    <property type="protein sequence ID" value="RLN00102.1"/>
    <property type="molecule type" value="Genomic_DNA"/>
</dbReference>
<evidence type="ECO:0000256" key="3">
    <source>
        <dbReference type="ARBA" id="ARBA00022801"/>
    </source>
</evidence>
<evidence type="ECO:0000256" key="2">
    <source>
        <dbReference type="ARBA" id="ARBA00022723"/>
    </source>
</evidence>
<comment type="caution">
    <text evidence="5">The sequence shown here is derived from an EMBL/GenBank/DDBJ whole genome shotgun (WGS) entry which is preliminary data.</text>
</comment>
<evidence type="ECO:0000256" key="4">
    <source>
        <dbReference type="ARBA" id="ARBA00022842"/>
    </source>
</evidence>
<proteinExistence type="predicted"/>
<dbReference type="InterPro" id="IPR055295">
    <property type="entry name" value="NUDT22/NUDT9-like"/>
</dbReference>
<keyword evidence="2" id="KW-0479">Metal-binding</keyword>